<geneLocation type="chloroplast" evidence="1"/>
<protein>
    <submittedName>
        <fullName evidence="1">ORF51f</fullName>
    </submittedName>
</protein>
<sequence length="51" mass="6074">MADRGNRQVLFKVFFEISSPNIISLDQEEDQRIIRYTKNIGSRKTTRSERE</sequence>
<reference evidence="1" key="1">
    <citation type="submission" date="2007-04" db="EMBL/GenBank/DDBJ databases">
        <authorList>
            <person name="Noh E.W."/>
            <person name="Lee J.S."/>
            <person name="Choi Y.I."/>
            <person name="Han M.S."/>
            <person name="Yi Y.S."/>
            <person name="Han S.U."/>
        </authorList>
    </citation>
    <scope>NUCLEOTIDE SEQUENCE</scope>
</reference>
<keyword evidence="1" id="KW-0150">Chloroplast</keyword>
<keyword evidence="1" id="KW-0934">Plastid</keyword>
<accession>A4QMD1</accession>
<name>A4QMD1_PINKO</name>
<evidence type="ECO:0000313" key="1">
    <source>
        <dbReference type="EMBL" id="ABP35468.1"/>
    </source>
</evidence>
<proteinExistence type="predicted"/>
<dbReference type="AlphaFoldDB" id="A4QMD1"/>
<dbReference type="EMBL" id="AY228468">
    <property type="protein sequence ID" value="ABP35468.1"/>
    <property type="molecule type" value="Genomic_DNA"/>
</dbReference>
<organism evidence="1">
    <name type="scientific">Pinus koraiensis</name>
    <name type="common">Korean pine</name>
    <dbReference type="NCBI Taxonomy" id="88728"/>
    <lineage>
        <taxon>Eukaryota</taxon>
        <taxon>Viridiplantae</taxon>
        <taxon>Streptophyta</taxon>
        <taxon>Embryophyta</taxon>
        <taxon>Tracheophyta</taxon>
        <taxon>Spermatophyta</taxon>
        <taxon>Pinopsida</taxon>
        <taxon>Pinidae</taxon>
        <taxon>Conifers I</taxon>
        <taxon>Pinales</taxon>
        <taxon>Pinaceae</taxon>
        <taxon>Pinus</taxon>
        <taxon>Pinus subgen. Strobus</taxon>
    </lineage>
</organism>